<reference evidence="2" key="1">
    <citation type="submission" date="2022-11" db="UniProtKB">
        <authorList>
            <consortium name="WormBaseParasite"/>
        </authorList>
    </citation>
    <scope>IDENTIFICATION</scope>
</reference>
<dbReference type="WBParaSite" id="Gr19_v10_g6029.t1">
    <property type="protein sequence ID" value="Gr19_v10_g6029.t1"/>
    <property type="gene ID" value="Gr19_v10_g6029"/>
</dbReference>
<protein>
    <submittedName>
        <fullName evidence="2">Uncharacterized protein</fullName>
    </submittedName>
</protein>
<evidence type="ECO:0000313" key="1">
    <source>
        <dbReference type="Proteomes" id="UP000887572"/>
    </source>
</evidence>
<keyword evidence="1" id="KW-1185">Reference proteome</keyword>
<name>A0A914HZ72_GLORO</name>
<dbReference type="AlphaFoldDB" id="A0A914HZ72"/>
<evidence type="ECO:0000313" key="2">
    <source>
        <dbReference type="WBParaSite" id="Gr19_v10_g6029.t1"/>
    </source>
</evidence>
<sequence>MFLNLLANTDRCQCFNYRSSNKLAWCPFVDANDDYFRELEHRIKACEFILEKSADPYMPGQQASSSTSNQWLPAYGQAIPAGPINPTQVPLSADSRGPAPAIYGPNLAVLYGGEMLRNLRQILMSANGIINVDDDEVKKQNSRSGKVWKGVKNSFHKKFDKNDYATKRLNRQDRCLQKLALNGYFKNNELIITLRINKETFDEFKNIIENGGGFIDRIIYYPEHEWEKKDDKFFEQLFVNIMNLKYTVYLYENQMGMGNNAMMGMNNNPMMGMNNNNGMMDMNNNPIMGMNNYNYGMAVGNMVGNVVGNLINAMNSGMGTGNNKDHHIGIANMMNASGMEATTFLTHTLTSTIIEDIGMAIKGTDQWSNELLVKLLDEELFVGMKYRKGNAVNMPHWDAVLSLSPKTKAMLQFCKCPPAMNFGLKFRMWINKMPENLIWRQISKLWDGLNAKQICF</sequence>
<organism evidence="1 2">
    <name type="scientific">Globodera rostochiensis</name>
    <name type="common">Golden nematode worm</name>
    <name type="synonym">Heterodera rostochiensis</name>
    <dbReference type="NCBI Taxonomy" id="31243"/>
    <lineage>
        <taxon>Eukaryota</taxon>
        <taxon>Metazoa</taxon>
        <taxon>Ecdysozoa</taxon>
        <taxon>Nematoda</taxon>
        <taxon>Chromadorea</taxon>
        <taxon>Rhabditida</taxon>
        <taxon>Tylenchina</taxon>
        <taxon>Tylenchomorpha</taxon>
        <taxon>Tylenchoidea</taxon>
        <taxon>Heteroderidae</taxon>
        <taxon>Heteroderinae</taxon>
        <taxon>Globodera</taxon>
    </lineage>
</organism>
<proteinExistence type="predicted"/>
<accession>A0A914HZ72</accession>
<dbReference type="Proteomes" id="UP000887572">
    <property type="component" value="Unplaced"/>
</dbReference>